<evidence type="ECO:0000256" key="2">
    <source>
        <dbReference type="ARBA" id="ARBA00022679"/>
    </source>
</evidence>
<dbReference type="NCBIfam" id="TIGR00125">
    <property type="entry name" value="cyt_tran_rel"/>
    <property type="match status" value="1"/>
</dbReference>
<dbReference type="Pfam" id="PF01467">
    <property type="entry name" value="CTP_transf_like"/>
    <property type="match status" value="1"/>
</dbReference>
<dbReference type="EMBL" id="CP042909">
    <property type="protein sequence ID" value="QJA05590.1"/>
    <property type="molecule type" value="Genomic_DNA"/>
</dbReference>
<evidence type="ECO:0000256" key="6">
    <source>
        <dbReference type="ARBA" id="ARBA00023277"/>
    </source>
</evidence>
<dbReference type="GO" id="GO:0016779">
    <property type="term" value="F:nucleotidyltransferase activity"/>
    <property type="evidence" value="ECO:0007669"/>
    <property type="project" value="UniProtKB-KW"/>
</dbReference>
<dbReference type="NCBIfam" id="TIGR02199">
    <property type="entry name" value="rfaE_dom_II"/>
    <property type="match status" value="1"/>
</dbReference>
<dbReference type="InterPro" id="IPR011914">
    <property type="entry name" value="RfaE_dom_II"/>
</dbReference>
<accession>A0A6H1WR05</accession>
<dbReference type="InterPro" id="IPR004821">
    <property type="entry name" value="Cyt_trans-like"/>
</dbReference>
<evidence type="ECO:0000313" key="10">
    <source>
        <dbReference type="Proteomes" id="UP000501253"/>
    </source>
</evidence>
<name>A0A6H1WR05_9BACT</name>
<proteinExistence type="predicted"/>
<dbReference type="InterPro" id="IPR003010">
    <property type="entry name" value="C-N_Hydrolase"/>
</dbReference>
<dbReference type="SUPFAM" id="SSF56317">
    <property type="entry name" value="Carbon-nitrogen hydrolase"/>
    <property type="match status" value="1"/>
</dbReference>
<dbReference type="PANTHER" id="PTHR43793:SF2">
    <property type="entry name" value="BIFUNCTIONAL PROTEIN HLDE"/>
    <property type="match status" value="1"/>
</dbReference>
<feature type="domain" description="CN hydrolase" evidence="8">
    <location>
        <begin position="1"/>
        <end position="228"/>
    </location>
</feature>
<sequence length="414" mass="45865">MKIALLPLRVVPGKISQNLQGLKDLLSRTSVDLSVAPELSLTGYAPPEEGPGLEALSQVESLVRERETGLLLGHPVFEGEGLTNGAWLLTPREKRLVAEKEALFPGLDAECGFSPGRRREIFELGEGLWGGVLLCYEIRFPEFARRLVSRGANVIFVLAQWPAARRAHLRALARARALENQVFVLVAGASGEAQGIPLSGVALAFSPEGELLGEVLDEEAPLEVELRPEALSQARRLFNTSVSPPPLLPERKILPLPELLNEVARRRALGHRLVFTNGCFDLLHAGHVSYLYEARAQGDFLVVGLNSDASVRRLKGPERPVNPENHRALVLASLSCVDYVVLFEEDTPEALIRALRPEVLVKGEDWPEEKIVGAAWVKSYGGKVVRIPFRYRVSTTFLIERLRRPEKYFKEGHR</sequence>
<dbReference type="Gene3D" id="3.40.50.620">
    <property type="entry name" value="HUPs"/>
    <property type="match status" value="1"/>
</dbReference>
<protein>
    <recommendedName>
        <fullName evidence="1">D-glycero-beta-D-manno-heptose 1-phosphate adenylyltransferase</fullName>
        <ecNumber evidence="1">2.7.7.70</ecNumber>
    </recommendedName>
</protein>
<dbReference type="SUPFAM" id="SSF52374">
    <property type="entry name" value="Nucleotidylyl transferase"/>
    <property type="match status" value="1"/>
</dbReference>
<dbReference type="GO" id="GO:0016773">
    <property type="term" value="F:phosphotransferase activity, alcohol group as acceptor"/>
    <property type="evidence" value="ECO:0007669"/>
    <property type="project" value="InterPro"/>
</dbReference>
<keyword evidence="2 9" id="KW-0808">Transferase</keyword>
<evidence type="ECO:0000256" key="3">
    <source>
        <dbReference type="ARBA" id="ARBA00022695"/>
    </source>
</evidence>
<dbReference type="GO" id="GO:0005524">
    <property type="term" value="F:ATP binding"/>
    <property type="evidence" value="ECO:0007669"/>
    <property type="project" value="UniProtKB-KW"/>
</dbReference>
<dbReference type="Gene3D" id="3.60.110.10">
    <property type="entry name" value="Carbon-nitrogen hydrolase"/>
    <property type="match status" value="1"/>
</dbReference>
<dbReference type="RefSeq" id="WP_168718953.1">
    <property type="nucleotide sequence ID" value="NZ_CP042909.1"/>
</dbReference>
<dbReference type="EC" id="2.7.7.70" evidence="1"/>
<dbReference type="Proteomes" id="UP000501253">
    <property type="component" value="Chromosome"/>
</dbReference>
<dbReference type="PANTHER" id="PTHR43793">
    <property type="entry name" value="FAD SYNTHASE"/>
    <property type="match status" value="1"/>
</dbReference>
<evidence type="ECO:0000313" key="9">
    <source>
        <dbReference type="EMBL" id="QJA05590.1"/>
    </source>
</evidence>
<dbReference type="Pfam" id="PF00795">
    <property type="entry name" value="CN_hydrolase"/>
    <property type="match status" value="1"/>
</dbReference>
<keyword evidence="5" id="KW-0067">ATP-binding</keyword>
<reference evidence="9 10" key="1">
    <citation type="submission" date="2019-08" db="EMBL/GenBank/DDBJ databases">
        <title>Complete genome sequence of Thermosulfurimonas marina SU872T, an anaerobic thermophilic chemolithoautotrophic bacterium isolated from a shallow marine hydrothermal vent.</title>
        <authorList>
            <person name="Allioux M."/>
            <person name="Jebbar M."/>
            <person name="Slobodkina G."/>
            <person name="Slobodkin A."/>
            <person name="Moalic Y."/>
            <person name="Frolova A."/>
            <person name="Shao Z."/>
            <person name="Alain K."/>
        </authorList>
    </citation>
    <scope>NUCLEOTIDE SEQUENCE [LARGE SCALE GENOMIC DNA]</scope>
    <source>
        <strain evidence="9 10">SU872</strain>
    </source>
</reference>
<gene>
    <name evidence="9" type="primary">rfaE2</name>
    <name evidence="9" type="ORF">FVE67_01720</name>
</gene>
<evidence type="ECO:0000256" key="1">
    <source>
        <dbReference type="ARBA" id="ARBA00012519"/>
    </source>
</evidence>
<evidence type="ECO:0000259" key="8">
    <source>
        <dbReference type="PROSITE" id="PS50263"/>
    </source>
</evidence>
<keyword evidence="3 9" id="KW-0548">Nucleotidyltransferase</keyword>
<evidence type="ECO:0000256" key="4">
    <source>
        <dbReference type="ARBA" id="ARBA00022741"/>
    </source>
</evidence>
<evidence type="ECO:0000256" key="5">
    <source>
        <dbReference type="ARBA" id="ARBA00022840"/>
    </source>
</evidence>
<organism evidence="9 10">
    <name type="scientific">Thermosulfurimonas marina</name>
    <dbReference type="NCBI Taxonomy" id="2047767"/>
    <lineage>
        <taxon>Bacteria</taxon>
        <taxon>Pseudomonadati</taxon>
        <taxon>Thermodesulfobacteriota</taxon>
        <taxon>Thermodesulfobacteria</taxon>
        <taxon>Thermodesulfobacteriales</taxon>
        <taxon>Thermodesulfobacteriaceae</taxon>
        <taxon>Thermosulfurimonas</taxon>
    </lineage>
</organism>
<dbReference type="PROSITE" id="PS50263">
    <property type="entry name" value="CN_HYDROLASE"/>
    <property type="match status" value="1"/>
</dbReference>
<dbReference type="AlphaFoldDB" id="A0A6H1WR05"/>
<keyword evidence="10" id="KW-1185">Reference proteome</keyword>
<evidence type="ECO:0000256" key="7">
    <source>
        <dbReference type="ARBA" id="ARBA00047428"/>
    </source>
</evidence>
<dbReference type="CDD" id="cd07197">
    <property type="entry name" value="nitrilase"/>
    <property type="match status" value="1"/>
</dbReference>
<keyword evidence="4" id="KW-0547">Nucleotide-binding</keyword>
<dbReference type="GO" id="GO:0005975">
    <property type="term" value="P:carbohydrate metabolic process"/>
    <property type="evidence" value="ECO:0007669"/>
    <property type="project" value="InterPro"/>
</dbReference>
<dbReference type="KEGG" id="tmai:FVE67_01720"/>
<dbReference type="InterPro" id="IPR014729">
    <property type="entry name" value="Rossmann-like_a/b/a_fold"/>
</dbReference>
<dbReference type="InterPro" id="IPR036526">
    <property type="entry name" value="C-N_Hydrolase_sf"/>
</dbReference>
<dbReference type="InterPro" id="IPR050385">
    <property type="entry name" value="Archaeal_FAD_synthase"/>
</dbReference>
<keyword evidence="6" id="KW-0119">Carbohydrate metabolism</keyword>
<comment type="catalytic activity">
    <reaction evidence="7">
        <text>D-glycero-beta-D-manno-heptose 1-phosphate + ATP + H(+) = ADP-D-glycero-beta-D-manno-heptose + diphosphate</text>
        <dbReference type="Rhea" id="RHEA:27465"/>
        <dbReference type="ChEBI" id="CHEBI:15378"/>
        <dbReference type="ChEBI" id="CHEBI:30616"/>
        <dbReference type="ChEBI" id="CHEBI:33019"/>
        <dbReference type="ChEBI" id="CHEBI:59967"/>
        <dbReference type="ChEBI" id="CHEBI:61593"/>
        <dbReference type="EC" id="2.7.7.70"/>
    </reaction>
</comment>